<proteinExistence type="predicted"/>
<accession>A3HZ70</accession>
<protein>
    <submittedName>
        <fullName evidence="1">Uncharacterized protein</fullName>
    </submittedName>
</protein>
<dbReference type="eggNOG" id="ENOG502ZA8D">
    <property type="taxonomic scope" value="Bacteria"/>
</dbReference>
<comment type="caution">
    <text evidence="1">The sequence shown here is derived from an EMBL/GenBank/DDBJ whole genome shotgun (WGS) entry which is preliminary data.</text>
</comment>
<evidence type="ECO:0000313" key="2">
    <source>
        <dbReference type="Proteomes" id="UP000003919"/>
    </source>
</evidence>
<sequence>MKPIFTITLFILVNFSLLAQVKFIERFEVPSEFYQSNFEIARSDDGIIAFRTIPEKGLNSRRKLQYFTTNTSLDSTDLIEFPVKEGFDILGYDLDDNFLFLLFQKGSSYNADKYIFKIDLDTKRGLEFDANNLLDMQLIEFLVEDDKAIFLGSTDKNPALQILDLKTSSVHTVQGIYNPSTQILQLRKVPEYKEIELVISKEYNRRSKEILINTYDLEGNLMREVKVQDFAQKDQEIMDALLLPINNYQQSMIGAFGIERRSLYQGMYVMDINEFGEYGVKLYTLEDFPNFYNYLEDKQKQKKQEEILKDIEKGKELNISNIYSIRDVYTTPEAYYVYFDHYNIVNARGSTRPGAYSPSSMYRYDRTRRMGYTPYFSDPFYQSTLPNNGSYQVTTEFHYISSHFAKIAKAGNVIWDNSSSYGDFVTTYSDPFGEMAVVGEDVYHMYVENLDIVASYFKNGEKIFENQYFEIELIDEEERIRDTDVESLRLFHWYDRYFLLSGMQKIRFLSEDGKEEVREVFFVSKILIDGDLYQPEEAQD</sequence>
<dbReference type="OrthoDB" id="1059469at2"/>
<reference evidence="1 2" key="1">
    <citation type="journal article" date="2011" name="J. Bacteriol.">
        <title>Complete genome sequence of Algoriphagus sp. PR1, bacterial prey of a colony-forming choanoflagellate.</title>
        <authorList>
            <person name="Alegado R.A."/>
            <person name="Ferriera S."/>
            <person name="Nusbaum C."/>
            <person name="Young S.K."/>
            <person name="Zeng Q."/>
            <person name="Imamovic A."/>
            <person name="Fairclough S.R."/>
            <person name="King N."/>
        </authorList>
    </citation>
    <scope>NUCLEOTIDE SEQUENCE [LARGE SCALE GENOMIC DNA]</scope>
    <source>
        <strain evidence="1 2">PR1</strain>
    </source>
</reference>
<dbReference type="STRING" id="388413.ALPR1_06520"/>
<dbReference type="RefSeq" id="WP_008199265.1">
    <property type="nucleotide sequence ID" value="NZ_CM001023.1"/>
</dbReference>
<dbReference type="Proteomes" id="UP000003919">
    <property type="component" value="Chromosome"/>
</dbReference>
<evidence type="ECO:0000313" key="1">
    <source>
        <dbReference type="EMBL" id="EAZ80556.1"/>
    </source>
</evidence>
<organism evidence="1 2">
    <name type="scientific">Algoriphagus machipongonensis</name>
    <dbReference type="NCBI Taxonomy" id="388413"/>
    <lineage>
        <taxon>Bacteria</taxon>
        <taxon>Pseudomonadati</taxon>
        <taxon>Bacteroidota</taxon>
        <taxon>Cytophagia</taxon>
        <taxon>Cytophagales</taxon>
        <taxon>Cyclobacteriaceae</taxon>
        <taxon>Algoriphagus</taxon>
    </lineage>
</organism>
<dbReference type="EMBL" id="AAXU02000001">
    <property type="protein sequence ID" value="EAZ80556.1"/>
    <property type="molecule type" value="Genomic_DNA"/>
</dbReference>
<dbReference type="AlphaFoldDB" id="A3HZ70"/>
<gene>
    <name evidence="1" type="ORF">ALPR1_06520</name>
</gene>
<dbReference type="HOGENOM" id="CLU_038796_0_0_10"/>
<name>A3HZ70_9BACT</name>
<dbReference type="EMBL" id="CM001023">
    <property type="protein sequence ID" value="EAZ80556.1"/>
    <property type="molecule type" value="Genomic_DNA"/>
</dbReference>
<keyword evidence="2" id="KW-1185">Reference proteome</keyword>